<dbReference type="Proteomes" id="UP001622594">
    <property type="component" value="Chromosome"/>
</dbReference>
<gene>
    <name evidence="1" type="ORF">OG814_11750</name>
</gene>
<evidence type="ECO:0008006" key="3">
    <source>
        <dbReference type="Google" id="ProtNLM"/>
    </source>
</evidence>
<protein>
    <recommendedName>
        <fullName evidence="3">LigA protein</fullName>
    </recommendedName>
</protein>
<evidence type="ECO:0000313" key="1">
    <source>
        <dbReference type="EMBL" id="WTR69897.1"/>
    </source>
</evidence>
<accession>A0ABZ1L5Z9</accession>
<sequence length="267" mass="28786">MISPVSDVRAQAAADLAAVREQWGDLLAAIGEPPRRADWMPYERRGFLDQLAAADREGDEQDVEPAVGRLPLILREHPAPADLRALDTALAVECNVFDMCDAVAERVQLAGRDPDDPRMWRLPTHRDAGPGPAASTGSRAYGLHWAAVWLEGRTLDEQADRALFARTPATLVDQIADVARTARRRVEAALGRETRTITLDEACPFCKAGRVTVRNGGGDPRAAVATCSTGPTCPAPVDVEHGRRAWRGPALVELVVALEARRSAPAA</sequence>
<dbReference type="EMBL" id="CP108188">
    <property type="protein sequence ID" value="WTR69897.1"/>
    <property type="molecule type" value="Genomic_DNA"/>
</dbReference>
<name>A0ABZ1L5Z9_9ACTN</name>
<evidence type="ECO:0000313" key="2">
    <source>
        <dbReference type="Proteomes" id="UP001622594"/>
    </source>
</evidence>
<reference evidence="1 2" key="1">
    <citation type="submission" date="2022-10" db="EMBL/GenBank/DDBJ databases">
        <title>The complete genomes of actinobacterial strains from the NBC collection.</title>
        <authorList>
            <person name="Joergensen T.S."/>
            <person name="Alvarez Arevalo M."/>
            <person name="Sterndorff E.B."/>
            <person name="Faurdal D."/>
            <person name="Vuksanovic O."/>
            <person name="Mourched A.-S."/>
            <person name="Charusanti P."/>
            <person name="Shaw S."/>
            <person name="Blin K."/>
            <person name="Weber T."/>
        </authorList>
    </citation>
    <scope>NUCLEOTIDE SEQUENCE [LARGE SCALE GENOMIC DNA]</scope>
    <source>
        <strain evidence="1 2">NBC_00123</strain>
    </source>
</reference>
<keyword evidence="2" id="KW-1185">Reference proteome</keyword>
<dbReference type="RefSeq" id="WP_406334326.1">
    <property type="nucleotide sequence ID" value="NZ_CP108188.1"/>
</dbReference>
<proteinExistence type="predicted"/>
<organism evidence="1 2">
    <name type="scientific">Streptomyces zaomyceticus</name>
    <dbReference type="NCBI Taxonomy" id="68286"/>
    <lineage>
        <taxon>Bacteria</taxon>
        <taxon>Bacillati</taxon>
        <taxon>Actinomycetota</taxon>
        <taxon>Actinomycetes</taxon>
        <taxon>Kitasatosporales</taxon>
        <taxon>Streptomycetaceae</taxon>
        <taxon>Streptomyces</taxon>
    </lineage>
</organism>